<gene>
    <name evidence="2" type="ORF">Vau01_014260</name>
</gene>
<organism evidence="2 3">
    <name type="scientific">Virgisporangium aurantiacum</name>
    <dbReference type="NCBI Taxonomy" id="175570"/>
    <lineage>
        <taxon>Bacteria</taxon>
        <taxon>Bacillati</taxon>
        <taxon>Actinomycetota</taxon>
        <taxon>Actinomycetes</taxon>
        <taxon>Micromonosporales</taxon>
        <taxon>Micromonosporaceae</taxon>
        <taxon>Virgisporangium</taxon>
    </lineage>
</organism>
<dbReference type="EMBL" id="BOPG01000009">
    <property type="protein sequence ID" value="GIJ53910.1"/>
    <property type="molecule type" value="Genomic_DNA"/>
</dbReference>
<evidence type="ECO:0000313" key="2">
    <source>
        <dbReference type="EMBL" id="GIJ53910.1"/>
    </source>
</evidence>
<evidence type="ECO:0000256" key="1">
    <source>
        <dbReference type="SAM" id="MobiDB-lite"/>
    </source>
</evidence>
<sequence>MGATTAVYLGAEAARRIRVAQVVVDGHAIDAATERCVRCAVPGPCEARRDALAVLGSYGRLPRRRPGATRPEEIVISAGAPSRSSGPSFGWLGPVTEQREPVTEDSVGGRHRQPGL</sequence>
<feature type="region of interest" description="Disordered" evidence="1">
    <location>
        <begin position="62"/>
        <end position="116"/>
    </location>
</feature>
<evidence type="ECO:0000313" key="3">
    <source>
        <dbReference type="Proteomes" id="UP000612585"/>
    </source>
</evidence>
<keyword evidence="3" id="KW-1185">Reference proteome</keyword>
<accession>A0A8J3Z222</accession>
<name>A0A8J3Z222_9ACTN</name>
<feature type="compositionally biased region" description="Low complexity" evidence="1">
    <location>
        <begin position="77"/>
        <end position="88"/>
    </location>
</feature>
<dbReference type="Proteomes" id="UP000612585">
    <property type="component" value="Unassembled WGS sequence"/>
</dbReference>
<reference evidence="2" key="1">
    <citation type="submission" date="2021-01" db="EMBL/GenBank/DDBJ databases">
        <title>Whole genome shotgun sequence of Virgisporangium aurantiacum NBRC 16421.</title>
        <authorList>
            <person name="Komaki H."/>
            <person name="Tamura T."/>
        </authorList>
    </citation>
    <scope>NUCLEOTIDE SEQUENCE</scope>
    <source>
        <strain evidence="2">NBRC 16421</strain>
    </source>
</reference>
<proteinExistence type="predicted"/>
<comment type="caution">
    <text evidence="2">The sequence shown here is derived from an EMBL/GenBank/DDBJ whole genome shotgun (WGS) entry which is preliminary data.</text>
</comment>
<dbReference type="AlphaFoldDB" id="A0A8J3Z222"/>
<protein>
    <submittedName>
        <fullName evidence="2">Uncharacterized protein</fullName>
    </submittedName>
</protein>